<dbReference type="EMBL" id="JH795859">
    <property type="protein sequence ID" value="EJU03878.1"/>
    <property type="molecule type" value="Genomic_DNA"/>
</dbReference>
<evidence type="ECO:0000313" key="2">
    <source>
        <dbReference type="Proteomes" id="UP000030653"/>
    </source>
</evidence>
<gene>
    <name evidence="1" type="ORF">DACRYDRAFT_14862</name>
</gene>
<keyword evidence="2" id="KW-1185">Reference proteome</keyword>
<proteinExistence type="predicted"/>
<dbReference type="GeneID" id="63686119"/>
<protein>
    <submittedName>
        <fullName evidence="1">Uncharacterized protein</fullName>
    </submittedName>
</protein>
<sequence length="129" mass="14419">MARPAPNANGLPFTQALISSMIIDELPADRGVPPAADMHNWAVGTYKRIDQAINVSKLVFRIEQEWLQNLIRNQADNNAKARLDAMVVLQGIAKDLAELTTLKARLRLWELFREENPPVAAAGFRRSQS</sequence>
<dbReference type="Proteomes" id="UP000030653">
    <property type="component" value="Unassembled WGS sequence"/>
</dbReference>
<dbReference type="HOGENOM" id="CLU_1948750_0_0_1"/>
<dbReference type="RefSeq" id="XP_040630772.1">
    <property type="nucleotide sequence ID" value="XM_040771057.1"/>
</dbReference>
<name>M5GF63_DACPD</name>
<dbReference type="AlphaFoldDB" id="M5GF63"/>
<reference evidence="1 2" key="1">
    <citation type="journal article" date="2012" name="Science">
        <title>The Paleozoic origin of enzymatic lignin decomposition reconstructed from 31 fungal genomes.</title>
        <authorList>
            <person name="Floudas D."/>
            <person name="Binder M."/>
            <person name="Riley R."/>
            <person name="Barry K."/>
            <person name="Blanchette R.A."/>
            <person name="Henrissat B."/>
            <person name="Martinez A.T."/>
            <person name="Otillar R."/>
            <person name="Spatafora J.W."/>
            <person name="Yadav J.S."/>
            <person name="Aerts A."/>
            <person name="Benoit I."/>
            <person name="Boyd A."/>
            <person name="Carlson A."/>
            <person name="Copeland A."/>
            <person name="Coutinho P.M."/>
            <person name="de Vries R.P."/>
            <person name="Ferreira P."/>
            <person name="Findley K."/>
            <person name="Foster B."/>
            <person name="Gaskell J."/>
            <person name="Glotzer D."/>
            <person name="Gorecki P."/>
            <person name="Heitman J."/>
            <person name="Hesse C."/>
            <person name="Hori C."/>
            <person name="Igarashi K."/>
            <person name="Jurgens J.A."/>
            <person name="Kallen N."/>
            <person name="Kersten P."/>
            <person name="Kohler A."/>
            <person name="Kuees U."/>
            <person name="Kumar T.K.A."/>
            <person name="Kuo A."/>
            <person name="LaButti K."/>
            <person name="Larrondo L.F."/>
            <person name="Lindquist E."/>
            <person name="Ling A."/>
            <person name="Lombard V."/>
            <person name="Lucas S."/>
            <person name="Lundell T."/>
            <person name="Martin R."/>
            <person name="McLaughlin D.J."/>
            <person name="Morgenstern I."/>
            <person name="Morin E."/>
            <person name="Murat C."/>
            <person name="Nagy L.G."/>
            <person name="Nolan M."/>
            <person name="Ohm R.A."/>
            <person name="Patyshakuliyeva A."/>
            <person name="Rokas A."/>
            <person name="Ruiz-Duenas F.J."/>
            <person name="Sabat G."/>
            <person name="Salamov A."/>
            <person name="Samejima M."/>
            <person name="Schmutz J."/>
            <person name="Slot J.C."/>
            <person name="St John F."/>
            <person name="Stenlid J."/>
            <person name="Sun H."/>
            <person name="Sun S."/>
            <person name="Syed K."/>
            <person name="Tsang A."/>
            <person name="Wiebenga A."/>
            <person name="Young D."/>
            <person name="Pisabarro A."/>
            <person name="Eastwood D.C."/>
            <person name="Martin F."/>
            <person name="Cullen D."/>
            <person name="Grigoriev I.V."/>
            <person name="Hibbett D.S."/>
        </authorList>
    </citation>
    <scope>NUCLEOTIDE SEQUENCE [LARGE SCALE GENOMIC DNA]</scope>
    <source>
        <strain evidence="1 2">DJM-731 SS1</strain>
    </source>
</reference>
<accession>M5GF63</accession>
<organism evidence="1 2">
    <name type="scientific">Dacryopinax primogenitus (strain DJM 731)</name>
    <name type="common">Brown rot fungus</name>
    <dbReference type="NCBI Taxonomy" id="1858805"/>
    <lineage>
        <taxon>Eukaryota</taxon>
        <taxon>Fungi</taxon>
        <taxon>Dikarya</taxon>
        <taxon>Basidiomycota</taxon>
        <taxon>Agaricomycotina</taxon>
        <taxon>Dacrymycetes</taxon>
        <taxon>Dacrymycetales</taxon>
        <taxon>Dacrymycetaceae</taxon>
        <taxon>Dacryopinax</taxon>
    </lineage>
</organism>
<evidence type="ECO:0000313" key="1">
    <source>
        <dbReference type="EMBL" id="EJU03878.1"/>
    </source>
</evidence>
<dbReference type="OrthoDB" id="10362122at2759"/>